<evidence type="ECO:0000313" key="2">
    <source>
        <dbReference type="Proteomes" id="UP000053319"/>
    </source>
</evidence>
<dbReference type="EMBL" id="JH719471">
    <property type="protein sequence ID" value="EJF56448.1"/>
    <property type="molecule type" value="Genomic_DNA"/>
</dbReference>
<organism evidence="1 2">
    <name type="scientific">Dichomitus squalens (strain LYAD-421)</name>
    <name type="common">Western red white-rot fungus</name>
    <dbReference type="NCBI Taxonomy" id="732165"/>
    <lineage>
        <taxon>Eukaryota</taxon>
        <taxon>Fungi</taxon>
        <taxon>Dikarya</taxon>
        <taxon>Basidiomycota</taxon>
        <taxon>Agaricomycotina</taxon>
        <taxon>Agaricomycetes</taxon>
        <taxon>Polyporales</taxon>
        <taxon>Polyporaceae</taxon>
        <taxon>Dichomitus</taxon>
    </lineage>
</organism>
<evidence type="ECO:0000313" key="1">
    <source>
        <dbReference type="EMBL" id="EJF56448.1"/>
    </source>
</evidence>
<dbReference type="KEGG" id="dsq:DICSQDRAFT_174897"/>
<accession>R7SKP7</accession>
<protein>
    <submittedName>
        <fullName evidence="1">Uncharacterized protein</fullName>
    </submittedName>
</protein>
<dbReference type="AlphaFoldDB" id="R7SKP7"/>
<dbReference type="Proteomes" id="UP000053319">
    <property type="component" value="Unassembled WGS sequence"/>
</dbReference>
<dbReference type="GeneID" id="18840032"/>
<reference evidence="1 2" key="1">
    <citation type="journal article" date="2012" name="Science">
        <title>The Paleozoic origin of enzymatic lignin decomposition reconstructed from 31 fungal genomes.</title>
        <authorList>
            <person name="Floudas D."/>
            <person name="Binder M."/>
            <person name="Riley R."/>
            <person name="Barry K."/>
            <person name="Blanchette R.A."/>
            <person name="Henrissat B."/>
            <person name="Martinez A.T."/>
            <person name="Otillar R."/>
            <person name="Spatafora J.W."/>
            <person name="Yadav J.S."/>
            <person name="Aerts A."/>
            <person name="Benoit I."/>
            <person name="Boyd A."/>
            <person name="Carlson A."/>
            <person name="Copeland A."/>
            <person name="Coutinho P.M."/>
            <person name="de Vries R.P."/>
            <person name="Ferreira P."/>
            <person name="Findley K."/>
            <person name="Foster B."/>
            <person name="Gaskell J."/>
            <person name="Glotzer D."/>
            <person name="Gorecki P."/>
            <person name="Heitman J."/>
            <person name="Hesse C."/>
            <person name="Hori C."/>
            <person name="Igarashi K."/>
            <person name="Jurgens J.A."/>
            <person name="Kallen N."/>
            <person name="Kersten P."/>
            <person name="Kohler A."/>
            <person name="Kuees U."/>
            <person name="Kumar T.K.A."/>
            <person name="Kuo A."/>
            <person name="LaButti K."/>
            <person name="Larrondo L.F."/>
            <person name="Lindquist E."/>
            <person name="Ling A."/>
            <person name="Lombard V."/>
            <person name="Lucas S."/>
            <person name="Lundell T."/>
            <person name="Martin R."/>
            <person name="McLaughlin D.J."/>
            <person name="Morgenstern I."/>
            <person name="Morin E."/>
            <person name="Murat C."/>
            <person name="Nagy L.G."/>
            <person name="Nolan M."/>
            <person name="Ohm R.A."/>
            <person name="Patyshakuliyeva A."/>
            <person name="Rokas A."/>
            <person name="Ruiz-Duenas F.J."/>
            <person name="Sabat G."/>
            <person name="Salamov A."/>
            <person name="Samejima M."/>
            <person name="Schmutz J."/>
            <person name="Slot J.C."/>
            <person name="St John F."/>
            <person name="Stenlid J."/>
            <person name="Sun H."/>
            <person name="Sun S."/>
            <person name="Syed K."/>
            <person name="Tsang A."/>
            <person name="Wiebenga A."/>
            <person name="Young D."/>
            <person name="Pisabarro A."/>
            <person name="Eastwood D.C."/>
            <person name="Martin F."/>
            <person name="Cullen D."/>
            <person name="Grigoriev I.V."/>
            <person name="Hibbett D.S."/>
        </authorList>
    </citation>
    <scope>NUCLEOTIDE SEQUENCE [LARGE SCALE GENOMIC DNA]</scope>
    <source>
        <strain evidence="1 2">LYAD-421 SS1</strain>
    </source>
</reference>
<name>R7SKP7_DICSQ</name>
<proteinExistence type="predicted"/>
<feature type="non-terminal residue" evidence="1">
    <location>
        <position position="132"/>
    </location>
</feature>
<sequence>ATSKGYFLRKDGRAFDHPDYYAHPDQYVSEFYAKVAPYLSLLLHGARCAPAYPRVMTNEQPTTALEIARTLGEGRFACVGDISCDVNGGLEFLSQYATRICRRSRWWPCRGFAAGRTCSCLLRAMFWRIPSG</sequence>
<dbReference type="RefSeq" id="XP_007370822.1">
    <property type="nucleotide sequence ID" value="XM_007370760.1"/>
</dbReference>
<gene>
    <name evidence="1" type="ORF">DICSQDRAFT_174897</name>
</gene>
<dbReference type="HOGENOM" id="CLU_1922050_0_0_1"/>